<organism evidence="1">
    <name type="scientific">Candidatus Electrothrix aestuarii</name>
    <dbReference type="NCBI Taxonomy" id="3062594"/>
    <lineage>
        <taxon>Bacteria</taxon>
        <taxon>Pseudomonadati</taxon>
        <taxon>Thermodesulfobacteriota</taxon>
        <taxon>Desulfobulbia</taxon>
        <taxon>Desulfobulbales</taxon>
        <taxon>Desulfobulbaceae</taxon>
        <taxon>Candidatus Electrothrix</taxon>
    </lineage>
</organism>
<protein>
    <submittedName>
        <fullName evidence="1">Uncharacterized protein</fullName>
    </submittedName>
</protein>
<gene>
    <name evidence="1" type="ORF">Q3M24_06790</name>
</gene>
<dbReference type="AlphaFoldDB" id="A0AAU8M066"/>
<dbReference type="KEGG" id="eaj:Q3M24_06790"/>
<evidence type="ECO:0000313" key="1">
    <source>
        <dbReference type="EMBL" id="XCN74447.1"/>
    </source>
</evidence>
<reference evidence="1" key="2">
    <citation type="submission" date="2024-06" db="EMBL/GenBank/DDBJ databases">
        <authorList>
            <person name="Plum-Jensen L.E."/>
            <person name="Schramm A."/>
            <person name="Marshall I.P.G."/>
        </authorList>
    </citation>
    <scope>NUCLEOTIDE SEQUENCE</scope>
    <source>
        <strain evidence="1">Rat1</strain>
    </source>
</reference>
<name>A0AAU8M066_9BACT</name>
<sequence length="94" mass="11092">MKYLEIIELRSVTKNKGILISQIEQILSDLRQEFKEQDVHTYSRIHIETDYSIHLFHEAETIEPYGSEIGLRLATILKEYGLVNHSIWKETPYS</sequence>
<accession>A0AAU8M066</accession>
<dbReference type="EMBL" id="CP159373">
    <property type="protein sequence ID" value="XCN74447.1"/>
    <property type="molecule type" value="Genomic_DNA"/>
</dbReference>
<proteinExistence type="predicted"/>
<reference evidence="1" key="1">
    <citation type="journal article" date="2024" name="Syst. Appl. Microbiol.">
        <title>First single-strain enrichments of Electrothrix cable bacteria, description of E. aestuarii sp. nov. and E. rattekaaiensis sp. nov., and proposal of a cable bacteria taxonomy following the rules of the SeqCode.</title>
        <authorList>
            <person name="Plum-Jensen L.E."/>
            <person name="Schramm A."/>
            <person name="Marshall I.P.G."/>
        </authorList>
    </citation>
    <scope>NUCLEOTIDE SEQUENCE</scope>
    <source>
        <strain evidence="1">Rat1</strain>
    </source>
</reference>